<organism evidence="2 3">
    <name type="scientific">Thalassotalea profundi</name>
    <dbReference type="NCBI Taxonomy" id="2036687"/>
    <lineage>
        <taxon>Bacteria</taxon>
        <taxon>Pseudomonadati</taxon>
        <taxon>Pseudomonadota</taxon>
        <taxon>Gammaproteobacteria</taxon>
        <taxon>Alteromonadales</taxon>
        <taxon>Colwelliaceae</taxon>
        <taxon>Thalassotalea</taxon>
    </lineage>
</organism>
<protein>
    <submittedName>
        <fullName evidence="2">Uncharacterized protein</fullName>
    </submittedName>
</protein>
<gene>
    <name evidence="2" type="ORF">GCM10011501_26670</name>
</gene>
<evidence type="ECO:0000256" key="1">
    <source>
        <dbReference type="SAM" id="SignalP"/>
    </source>
</evidence>
<keyword evidence="1" id="KW-0732">Signal</keyword>
<dbReference type="EMBL" id="BNAH01000011">
    <property type="protein sequence ID" value="GHE95777.1"/>
    <property type="molecule type" value="Genomic_DNA"/>
</dbReference>
<dbReference type="RefSeq" id="WP_189378750.1">
    <property type="nucleotide sequence ID" value="NZ_BNAH01000011.1"/>
</dbReference>
<sequence length="78" mass="8567">MRLSKLNSAINMTCNSSSKAIVLGSAFAVMATIPAHAFEVQMSKLSVKSSKNEVVEIREVRGLTINSLDEHKYTATYF</sequence>
<accession>A0ABQ3IWR2</accession>
<reference evidence="3" key="1">
    <citation type="journal article" date="2019" name="Int. J. Syst. Evol. Microbiol.">
        <title>The Global Catalogue of Microorganisms (GCM) 10K type strain sequencing project: providing services to taxonomists for standard genome sequencing and annotation.</title>
        <authorList>
            <consortium name="The Broad Institute Genomics Platform"/>
            <consortium name="The Broad Institute Genome Sequencing Center for Infectious Disease"/>
            <person name="Wu L."/>
            <person name="Ma J."/>
        </authorList>
    </citation>
    <scope>NUCLEOTIDE SEQUENCE [LARGE SCALE GENOMIC DNA]</scope>
    <source>
        <strain evidence="3">CGMCC 1.15922</strain>
    </source>
</reference>
<proteinExistence type="predicted"/>
<evidence type="ECO:0000313" key="2">
    <source>
        <dbReference type="EMBL" id="GHE95777.1"/>
    </source>
</evidence>
<dbReference type="Proteomes" id="UP000626370">
    <property type="component" value="Unassembled WGS sequence"/>
</dbReference>
<keyword evidence="3" id="KW-1185">Reference proteome</keyword>
<evidence type="ECO:0000313" key="3">
    <source>
        <dbReference type="Proteomes" id="UP000626370"/>
    </source>
</evidence>
<feature type="chain" id="PRO_5045791328" evidence="1">
    <location>
        <begin position="38"/>
        <end position="78"/>
    </location>
</feature>
<name>A0ABQ3IWR2_9GAMM</name>
<feature type="signal peptide" evidence="1">
    <location>
        <begin position="1"/>
        <end position="37"/>
    </location>
</feature>
<comment type="caution">
    <text evidence="2">The sequence shown here is derived from an EMBL/GenBank/DDBJ whole genome shotgun (WGS) entry which is preliminary data.</text>
</comment>